<feature type="compositionally biased region" description="Basic residues" evidence="1">
    <location>
        <begin position="1"/>
        <end position="10"/>
    </location>
</feature>
<dbReference type="EMBL" id="BAABFB010000001">
    <property type="protein sequence ID" value="GAA4470746.1"/>
    <property type="molecule type" value="Genomic_DNA"/>
</dbReference>
<accession>A0ABP8NSU1</accession>
<keyword evidence="3" id="KW-1185">Reference proteome</keyword>
<feature type="region of interest" description="Disordered" evidence="1">
    <location>
        <begin position="1"/>
        <end position="78"/>
    </location>
</feature>
<evidence type="ECO:0000256" key="1">
    <source>
        <dbReference type="SAM" id="MobiDB-lite"/>
    </source>
</evidence>
<proteinExistence type="predicted"/>
<evidence type="ECO:0000313" key="3">
    <source>
        <dbReference type="Proteomes" id="UP001501183"/>
    </source>
</evidence>
<gene>
    <name evidence="2" type="ORF">GCM10023094_00290</name>
</gene>
<dbReference type="RefSeq" id="WP_345340831.1">
    <property type="nucleotide sequence ID" value="NZ_BAABFB010000001.1"/>
</dbReference>
<feature type="compositionally biased region" description="Basic and acidic residues" evidence="1">
    <location>
        <begin position="18"/>
        <end position="34"/>
    </location>
</feature>
<sequence length="149" mass="16345">MIGHPHRRRPCPGGILVHRGDEGFPDANRREVDRLGPATPRKGTASMAEHEVRTVHAEPEAARDAAPPDTARGERRSRTVVQSVRLREEDFAAIERLAGDADVPVSALIRGWILAGLTTERGTSLRDAIDHLAGEAERLRRLAARIDDT</sequence>
<evidence type="ECO:0000313" key="2">
    <source>
        <dbReference type="EMBL" id="GAA4470746.1"/>
    </source>
</evidence>
<organism evidence="2 3">
    <name type="scientific">Rhodococcus olei</name>
    <dbReference type="NCBI Taxonomy" id="2161675"/>
    <lineage>
        <taxon>Bacteria</taxon>
        <taxon>Bacillati</taxon>
        <taxon>Actinomycetota</taxon>
        <taxon>Actinomycetes</taxon>
        <taxon>Mycobacteriales</taxon>
        <taxon>Nocardiaceae</taxon>
        <taxon>Rhodococcus</taxon>
    </lineage>
</organism>
<evidence type="ECO:0008006" key="4">
    <source>
        <dbReference type="Google" id="ProtNLM"/>
    </source>
</evidence>
<name>A0ABP8NSU1_9NOCA</name>
<protein>
    <recommendedName>
        <fullName evidence="4">Ribbon-helix-helix CopG family protein</fullName>
    </recommendedName>
</protein>
<comment type="caution">
    <text evidence="2">The sequence shown here is derived from an EMBL/GenBank/DDBJ whole genome shotgun (WGS) entry which is preliminary data.</text>
</comment>
<reference evidence="3" key="1">
    <citation type="journal article" date="2019" name="Int. J. Syst. Evol. Microbiol.">
        <title>The Global Catalogue of Microorganisms (GCM) 10K type strain sequencing project: providing services to taxonomists for standard genome sequencing and annotation.</title>
        <authorList>
            <consortium name="The Broad Institute Genomics Platform"/>
            <consortium name="The Broad Institute Genome Sequencing Center for Infectious Disease"/>
            <person name="Wu L."/>
            <person name="Ma J."/>
        </authorList>
    </citation>
    <scope>NUCLEOTIDE SEQUENCE [LARGE SCALE GENOMIC DNA]</scope>
    <source>
        <strain evidence="3">JCM 32206</strain>
    </source>
</reference>
<feature type="compositionally biased region" description="Basic and acidic residues" evidence="1">
    <location>
        <begin position="48"/>
        <end position="63"/>
    </location>
</feature>
<dbReference type="Proteomes" id="UP001501183">
    <property type="component" value="Unassembled WGS sequence"/>
</dbReference>